<feature type="domain" description="AAA+ ATPase" evidence="4">
    <location>
        <begin position="69"/>
        <end position="254"/>
    </location>
</feature>
<evidence type="ECO:0000313" key="6">
    <source>
        <dbReference type="Proteomes" id="UP000604161"/>
    </source>
</evidence>
<sequence>MTRKILSLKGKRPSDSTAVDEVAEDLYPNDPKKRFLNGVAIHPAPCIRLESGSKQYSMRAMDLVSPIGMGQRGLIVAPPGSGKTTMLKHICQAVGEAYPEIKLYALLIDERPEEVTDFKRGVPADVHASSSDESYAEHVKVADNLLDIACKEAGEGHDVMIVIDSLTRLSRVYNAGQKSSGRTMTGGIDARALEIPRKLFGAARNIENGGSLTILATILVDTGSRMDQVIFEEFKGTGNMEIVLSREVASHRIFPALDIAKSSTRREELLIDAKDIEKVRSLRRSLTHLKPVEGTKKLVELLEEFPTNAELLKGFSPE</sequence>
<dbReference type="SUPFAM" id="SSF52540">
    <property type="entry name" value="P-loop containing nucleoside triphosphate hydrolases"/>
    <property type="match status" value="1"/>
</dbReference>
<dbReference type="Pfam" id="PF00006">
    <property type="entry name" value="ATP-synt_ab"/>
    <property type="match status" value="1"/>
</dbReference>
<dbReference type="InterPro" id="IPR027417">
    <property type="entry name" value="P-loop_NTPase"/>
</dbReference>
<dbReference type="HAMAP" id="MF_01884">
    <property type="entry name" value="Rho"/>
    <property type="match status" value="1"/>
</dbReference>
<comment type="function">
    <text evidence="3">Facilitates transcription termination by a mechanism that involves Rho binding to the nascent RNA, activation of Rho's RNA-dependent ATPase activity, and release of the mRNA from the DNA template.</text>
</comment>
<feature type="binding site" evidence="3">
    <location>
        <begin position="68"/>
        <end position="73"/>
    </location>
    <ligand>
        <name>ATP</name>
        <dbReference type="ChEBI" id="CHEBI:30616"/>
    </ligand>
</feature>
<keyword evidence="1 3" id="KW-0806">Transcription termination</keyword>
<dbReference type="RefSeq" id="WP_191594867.1">
    <property type="nucleotide sequence ID" value="NZ_JACYFC010000003.1"/>
</dbReference>
<dbReference type="PANTHER" id="PTHR46425:SF1">
    <property type="entry name" value="TRANSCRIPTION TERMINATION FACTOR RHO"/>
    <property type="match status" value="1"/>
</dbReference>
<evidence type="ECO:0000259" key="4">
    <source>
        <dbReference type="SMART" id="SM00382"/>
    </source>
</evidence>
<dbReference type="Proteomes" id="UP000604161">
    <property type="component" value="Unassembled WGS sequence"/>
</dbReference>
<dbReference type="PANTHER" id="PTHR46425">
    <property type="entry name" value="TRANSCRIPTION TERMINATION FACTOR RHO"/>
    <property type="match status" value="1"/>
</dbReference>
<organism evidence="5 6">
    <name type="scientific">Marinomonas colpomeniae</name>
    <dbReference type="NCBI Taxonomy" id="2774408"/>
    <lineage>
        <taxon>Bacteria</taxon>
        <taxon>Pseudomonadati</taxon>
        <taxon>Pseudomonadota</taxon>
        <taxon>Gammaproteobacteria</taxon>
        <taxon>Oceanospirillales</taxon>
        <taxon>Oceanospirillaceae</taxon>
        <taxon>Marinomonas</taxon>
    </lineage>
</organism>
<evidence type="ECO:0000256" key="1">
    <source>
        <dbReference type="ARBA" id="ARBA00022472"/>
    </source>
</evidence>
<evidence type="ECO:0000256" key="2">
    <source>
        <dbReference type="ARBA" id="ARBA00022884"/>
    </source>
</evidence>
<reference evidence="5 6" key="1">
    <citation type="submission" date="2020-09" db="EMBL/GenBank/DDBJ databases">
        <title>Marinomonas sp. nov., isolated from the cysticercosis algae of Qingdao, China.</title>
        <authorList>
            <person name="Sun X."/>
        </authorList>
    </citation>
    <scope>NUCLEOTIDE SEQUENCE [LARGE SCALE GENOMIC DNA]</scope>
    <source>
        <strain evidence="5 6">SM2066</strain>
    </source>
</reference>
<keyword evidence="3" id="KW-0804">Transcription</keyword>
<keyword evidence="3" id="KW-0805">Transcription regulation</keyword>
<comment type="similarity">
    <text evidence="3">Belongs to the Rho family.</text>
</comment>
<dbReference type="InterPro" id="IPR000194">
    <property type="entry name" value="ATPase_F1/V1/A1_a/bsu_nucl-bd"/>
</dbReference>
<comment type="caution">
    <text evidence="5">The sequence shown here is derived from an EMBL/GenBank/DDBJ whole genome shotgun (WGS) entry which is preliminary data.</text>
</comment>
<dbReference type="NCBIfam" id="NF006886">
    <property type="entry name" value="PRK09376.1"/>
    <property type="match status" value="1"/>
</dbReference>
<keyword evidence="2 3" id="KW-0694">RNA-binding</keyword>
<keyword evidence="6" id="KW-1185">Reference proteome</keyword>
<gene>
    <name evidence="3 5" type="primary">rho</name>
    <name evidence="5" type="ORF">IF202_10555</name>
</gene>
<protein>
    <recommendedName>
        <fullName evidence="3">Transcription termination factor Rho</fullName>
        <ecNumber evidence="3">3.6.4.-</ecNumber>
    </recommendedName>
    <alternativeName>
        <fullName evidence="3">ATP-dependent helicase Rho</fullName>
    </alternativeName>
</protein>
<comment type="subunit">
    <text evidence="3">Homohexamer. The homohexamer assembles into an open ring structure.</text>
</comment>
<dbReference type="EMBL" id="JACYFC010000003">
    <property type="protein sequence ID" value="MBD5771490.1"/>
    <property type="molecule type" value="Genomic_DNA"/>
</dbReference>
<dbReference type="InterPro" id="IPR003593">
    <property type="entry name" value="AAA+_ATPase"/>
</dbReference>
<accession>A0ABR8P0T5</accession>
<dbReference type="EC" id="3.6.4.-" evidence="3"/>
<dbReference type="Gene3D" id="3.40.50.300">
    <property type="entry name" value="P-loop containing nucleotide triphosphate hydrolases"/>
    <property type="match status" value="1"/>
</dbReference>
<feature type="binding site" evidence="3">
    <location>
        <position position="111"/>
    </location>
    <ligand>
        <name>ATP</name>
        <dbReference type="ChEBI" id="CHEBI:30616"/>
    </ligand>
</feature>
<keyword evidence="3" id="KW-0378">Hydrolase</keyword>
<evidence type="ECO:0000313" key="5">
    <source>
        <dbReference type="EMBL" id="MBD5771490.1"/>
    </source>
</evidence>
<evidence type="ECO:0000256" key="3">
    <source>
        <dbReference type="HAMAP-Rule" id="MF_01884"/>
    </source>
</evidence>
<keyword evidence="3" id="KW-0547">Nucleotide-binding</keyword>
<name>A0ABR8P0T5_9GAMM</name>
<keyword evidence="3" id="KW-0347">Helicase</keyword>
<keyword evidence="3" id="KW-0067">ATP-binding</keyword>
<dbReference type="InterPro" id="IPR004665">
    <property type="entry name" value="Term_rho"/>
</dbReference>
<proteinExistence type="inferred from homology"/>
<dbReference type="SMART" id="SM00382">
    <property type="entry name" value="AAA"/>
    <property type="match status" value="1"/>
</dbReference>
<comment type="caution">
    <text evidence="3">Lacks conserved residue(s) required for the propagation of feature annotation.</text>
</comment>